<feature type="transmembrane region" description="Helical" evidence="6">
    <location>
        <begin position="371"/>
        <end position="390"/>
    </location>
</feature>
<feature type="transmembrane region" description="Helical" evidence="6">
    <location>
        <begin position="20"/>
        <end position="44"/>
    </location>
</feature>
<feature type="transmembrane region" description="Helical" evidence="6">
    <location>
        <begin position="451"/>
        <end position="476"/>
    </location>
</feature>
<feature type="domain" description="Major facilitator superfamily (MFS) profile" evidence="7">
    <location>
        <begin position="16"/>
        <end position="480"/>
    </location>
</feature>
<evidence type="ECO:0000256" key="4">
    <source>
        <dbReference type="ARBA" id="ARBA00023136"/>
    </source>
</evidence>
<keyword evidence="3 6" id="KW-1133">Transmembrane helix</keyword>
<proteinExistence type="predicted"/>
<feature type="transmembrane region" description="Helical" evidence="6">
    <location>
        <begin position="346"/>
        <end position="365"/>
    </location>
</feature>
<reference evidence="9" key="1">
    <citation type="submission" date="2016-05" db="EMBL/GenBank/DDBJ databases">
        <title>Comparative genomics of biotechnologically important yeasts.</title>
        <authorList>
            <consortium name="DOE Joint Genome Institute"/>
            <person name="Riley R."/>
            <person name="Haridas S."/>
            <person name="Wolfe K.H."/>
            <person name="Lopes M.R."/>
            <person name="Hittinger C.T."/>
            <person name="Goker M."/>
            <person name="Salamov A."/>
            <person name="Wisecaver J."/>
            <person name="Long T.M."/>
            <person name="Aerts A.L."/>
            <person name="Barry K."/>
            <person name="Choi C."/>
            <person name="Clum A."/>
            <person name="Coughlan A.Y."/>
            <person name="Deshpande S."/>
            <person name="Douglass A.P."/>
            <person name="Hanson S.J."/>
            <person name="Klenk H.-P."/>
            <person name="Labutti K."/>
            <person name="Lapidus A."/>
            <person name="Lindquist E."/>
            <person name="Lipzen A."/>
            <person name="Meier-Kolthoff J.P."/>
            <person name="Ohm R.A."/>
            <person name="Otillar R.P."/>
            <person name="Pangilinan J."/>
            <person name="Peng Y."/>
            <person name="Rokas A."/>
            <person name="Rosa C.A."/>
            <person name="Scheuner C."/>
            <person name="Sibirny A.A."/>
            <person name="Slot J.C."/>
            <person name="Stielow J.B."/>
            <person name="Sun H."/>
            <person name="Kurtzman C.P."/>
            <person name="Blackwell M."/>
            <person name="Grigoriev I.V."/>
            <person name="Jeffries T.W."/>
        </authorList>
    </citation>
    <scope>NUCLEOTIDE SEQUENCE [LARGE SCALE GENOMIC DNA]</scope>
    <source>
        <strain evidence="9">NRRL Y-12698</strain>
    </source>
</reference>
<evidence type="ECO:0000256" key="3">
    <source>
        <dbReference type="ARBA" id="ARBA00022989"/>
    </source>
</evidence>
<dbReference type="OrthoDB" id="2130629at2759"/>
<feature type="transmembrane region" description="Helical" evidence="6">
    <location>
        <begin position="244"/>
        <end position="262"/>
    </location>
</feature>
<keyword evidence="4 6" id="KW-0472">Membrane</keyword>
<sequence length="525" mass="56729">MKLSPRPAVFKSTSHEIIACTILCMAQFISVGVSNQALALMNIVSRSFGSADASDATWFTAAFALVVSTFIIASGKLGDIYGLKKCFILGYVWITVWSIITGVSVYANSTIFFIVCRAFLGLGFSVILPNGIGLLGISYPPGSRKNLWFGILGASAPVGASLSCIISGAIGEYWHWSWCFYILGITAAVLSVGAYFYLPNVIAETHESSAKMDWYGAATGIAGLLLICIAWNQAPLVGWEHEAYVLVIFAIGVVLLAVFFYLEIKVIQFPLLPKEVMNLHTGLTLLGVGLGWGSFGVWTFYYWAFLLNLRGYGETLTGVTYVPLMIFGVVAALTVSYLISRTNPSLLIFGSSWAFLVGILMLALTPVHQTYYLMLMIQMIPLSFGMDMSFPSSSIVLSNHLPRHHQGMAGSLLTTITNYSMGLSLGIAATVERYVAKGDTHYERLESGYRGAMWTGVGLASAGVIVSGILLVLSYVNNVSSSEKGNNNTNEDDKIYTDSSQDKDIDGVNMEASNDPVAPNASEKV</sequence>
<feature type="transmembrane region" description="Helical" evidence="6">
    <location>
        <begin position="175"/>
        <end position="198"/>
    </location>
</feature>
<feature type="transmembrane region" description="Helical" evidence="6">
    <location>
        <begin position="283"/>
        <end position="304"/>
    </location>
</feature>
<dbReference type="PANTHER" id="PTHR42718">
    <property type="entry name" value="MAJOR FACILITATOR SUPERFAMILY MULTIDRUG TRANSPORTER MFSC"/>
    <property type="match status" value="1"/>
</dbReference>
<accession>A0A1E3QTY5</accession>
<dbReference type="AlphaFoldDB" id="A0A1E3QTY5"/>
<dbReference type="CDD" id="cd17476">
    <property type="entry name" value="MFS_Amf1_MDR_like"/>
    <property type="match status" value="1"/>
</dbReference>
<dbReference type="GeneID" id="30146135"/>
<feature type="transmembrane region" description="Helical" evidence="6">
    <location>
        <begin position="147"/>
        <end position="169"/>
    </location>
</feature>
<feature type="transmembrane region" description="Helical" evidence="6">
    <location>
        <begin position="86"/>
        <end position="105"/>
    </location>
</feature>
<evidence type="ECO:0000256" key="1">
    <source>
        <dbReference type="ARBA" id="ARBA00004141"/>
    </source>
</evidence>
<dbReference type="InterPro" id="IPR020846">
    <property type="entry name" value="MFS_dom"/>
</dbReference>
<evidence type="ECO:0000256" key="5">
    <source>
        <dbReference type="SAM" id="MobiDB-lite"/>
    </source>
</evidence>
<keyword evidence="2 6" id="KW-0812">Transmembrane</keyword>
<dbReference type="GO" id="GO:0016020">
    <property type="term" value="C:membrane"/>
    <property type="evidence" value="ECO:0007669"/>
    <property type="project" value="UniProtKB-SubCell"/>
</dbReference>
<dbReference type="SUPFAM" id="SSF103473">
    <property type="entry name" value="MFS general substrate transporter"/>
    <property type="match status" value="2"/>
</dbReference>
<feature type="transmembrane region" description="Helical" evidence="6">
    <location>
        <begin position="214"/>
        <end position="232"/>
    </location>
</feature>
<keyword evidence="9" id="KW-1185">Reference proteome</keyword>
<dbReference type="Gene3D" id="1.20.1250.20">
    <property type="entry name" value="MFS general substrate transporter like domains"/>
    <property type="match status" value="2"/>
</dbReference>
<dbReference type="Pfam" id="PF07690">
    <property type="entry name" value="MFS_1"/>
    <property type="match status" value="1"/>
</dbReference>
<dbReference type="EMBL" id="KV454428">
    <property type="protein sequence ID" value="ODQ81119.1"/>
    <property type="molecule type" value="Genomic_DNA"/>
</dbReference>
<protein>
    <recommendedName>
        <fullName evidence="7">Major facilitator superfamily (MFS) profile domain-containing protein</fullName>
    </recommendedName>
</protein>
<feature type="compositionally biased region" description="Basic and acidic residues" evidence="5">
    <location>
        <begin position="491"/>
        <end position="506"/>
    </location>
</feature>
<organism evidence="8 9">
    <name type="scientific">Babjeviella inositovora NRRL Y-12698</name>
    <dbReference type="NCBI Taxonomy" id="984486"/>
    <lineage>
        <taxon>Eukaryota</taxon>
        <taxon>Fungi</taxon>
        <taxon>Dikarya</taxon>
        <taxon>Ascomycota</taxon>
        <taxon>Saccharomycotina</taxon>
        <taxon>Pichiomycetes</taxon>
        <taxon>Serinales incertae sedis</taxon>
        <taxon>Babjeviella</taxon>
    </lineage>
</organism>
<dbReference type="PANTHER" id="PTHR42718:SF14">
    <property type="entry name" value="AMINOTRIAZOLE RESISTANCE PROTEIN"/>
    <property type="match status" value="1"/>
</dbReference>
<evidence type="ECO:0000256" key="2">
    <source>
        <dbReference type="ARBA" id="ARBA00022692"/>
    </source>
</evidence>
<dbReference type="STRING" id="984486.A0A1E3QTY5"/>
<name>A0A1E3QTY5_9ASCO</name>
<dbReference type="GO" id="GO:0022857">
    <property type="term" value="F:transmembrane transporter activity"/>
    <property type="evidence" value="ECO:0007669"/>
    <property type="project" value="InterPro"/>
</dbReference>
<dbReference type="PROSITE" id="PS50850">
    <property type="entry name" value="MFS"/>
    <property type="match status" value="1"/>
</dbReference>
<feature type="region of interest" description="Disordered" evidence="5">
    <location>
        <begin position="480"/>
        <end position="525"/>
    </location>
</feature>
<dbReference type="InterPro" id="IPR011701">
    <property type="entry name" value="MFS"/>
</dbReference>
<feature type="transmembrane region" description="Helical" evidence="6">
    <location>
        <begin position="411"/>
        <end position="431"/>
    </location>
</feature>
<dbReference type="InterPro" id="IPR036259">
    <property type="entry name" value="MFS_trans_sf"/>
</dbReference>
<evidence type="ECO:0000256" key="6">
    <source>
        <dbReference type="SAM" id="Phobius"/>
    </source>
</evidence>
<gene>
    <name evidence="8" type="ORF">BABINDRAFT_160522</name>
</gene>
<feature type="transmembrane region" description="Helical" evidence="6">
    <location>
        <begin position="111"/>
        <end position="135"/>
    </location>
</feature>
<evidence type="ECO:0000259" key="7">
    <source>
        <dbReference type="PROSITE" id="PS50850"/>
    </source>
</evidence>
<evidence type="ECO:0000313" key="8">
    <source>
        <dbReference type="EMBL" id="ODQ81119.1"/>
    </source>
</evidence>
<dbReference type="Proteomes" id="UP000094336">
    <property type="component" value="Unassembled WGS sequence"/>
</dbReference>
<evidence type="ECO:0000313" key="9">
    <source>
        <dbReference type="Proteomes" id="UP000094336"/>
    </source>
</evidence>
<comment type="subcellular location">
    <subcellularLocation>
        <location evidence="1">Membrane</location>
        <topology evidence="1">Multi-pass membrane protein</topology>
    </subcellularLocation>
</comment>
<feature type="transmembrane region" description="Helical" evidence="6">
    <location>
        <begin position="316"/>
        <end position="339"/>
    </location>
</feature>
<dbReference type="RefSeq" id="XP_018986447.1">
    <property type="nucleotide sequence ID" value="XM_019128282.1"/>
</dbReference>
<feature type="transmembrane region" description="Helical" evidence="6">
    <location>
        <begin position="56"/>
        <end position="74"/>
    </location>
</feature>